<keyword evidence="4" id="KW-1185">Reference proteome</keyword>
<dbReference type="SUPFAM" id="SSF50475">
    <property type="entry name" value="FMN-binding split barrel"/>
    <property type="match status" value="1"/>
</dbReference>
<gene>
    <name evidence="3" type="ORF">A5888_000699</name>
    <name evidence="2" type="ORF">A5888_000731</name>
</gene>
<name>A0A242KCX9_9ENTE</name>
<dbReference type="EMBL" id="NGMM01000001">
    <property type="protein sequence ID" value="OTP18917.1"/>
    <property type="molecule type" value="Genomic_DNA"/>
</dbReference>
<reference evidence="3" key="3">
    <citation type="submission" date="2024-03" db="EMBL/GenBank/DDBJ databases">
        <title>The Genome Sequence of Enterococcus sp. DIV0242b.</title>
        <authorList>
            <consortium name="The Broad Institute Genomics Platform"/>
            <consortium name="The Broad Institute Microbial Omics Core"/>
            <consortium name="The Broad Institute Genomic Center for Infectious Diseases"/>
            <person name="Earl A."/>
            <person name="Manson A."/>
            <person name="Gilmore M."/>
            <person name="Schwartman J."/>
            <person name="Shea T."/>
            <person name="Abouelleil A."/>
            <person name="Cao P."/>
            <person name="Chapman S."/>
            <person name="Cusick C."/>
            <person name="Young S."/>
            <person name="Neafsey D."/>
            <person name="Nusbaum C."/>
            <person name="Birren B."/>
        </authorList>
    </citation>
    <scope>NUCLEOTIDE SEQUENCE</scope>
    <source>
        <strain evidence="3">9E7_DIV0242</strain>
    </source>
</reference>
<accession>A0A242KCX9</accession>
<dbReference type="AlphaFoldDB" id="A0A242KCX9"/>
<reference evidence="2" key="1">
    <citation type="submission" date="2017-05" db="EMBL/GenBank/DDBJ databases">
        <title>The Genome Sequence of Enterococcus sp. 9E7_DIV0242.</title>
        <authorList>
            <consortium name="The Broad Institute Genomics Platform"/>
            <consortium name="The Broad Institute Genomic Center for Infectious Diseases"/>
            <person name="Earl A."/>
            <person name="Manson A."/>
            <person name="Schwartman J."/>
            <person name="Gilmore M."/>
            <person name="Abouelleil A."/>
            <person name="Cao P."/>
            <person name="Chapman S."/>
            <person name="Cusick C."/>
            <person name="Shea T."/>
            <person name="Young S."/>
            <person name="Neafsey D."/>
            <person name="Nusbaum C."/>
            <person name="Birren B."/>
        </authorList>
    </citation>
    <scope>NUCLEOTIDE SEQUENCE [LARGE SCALE GENOMIC DNA]</scope>
    <source>
        <strain evidence="2">9E7_DIV0242</strain>
    </source>
</reference>
<dbReference type="Proteomes" id="UP000195141">
    <property type="component" value="Chromosome"/>
</dbReference>
<protein>
    <recommendedName>
        <fullName evidence="1">Pyridoxamine 5'-phosphate oxidase N-terminal domain-containing protein</fullName>
    </recommendedName>
</protein>
<dbReference type="Gene3D" id="2.30.110.10">
    <property type="entry name" value="Electron Transport, Fmn-binding Protein, Chain A"/>
    <property type="match status" value="1"/>
</dbReference>
<dbReference type="InterPro" id="IPR012349">
    <property type="entry name" value="Split_barrel_FMN-bd"/>
</dbReference>
<organism evidence="2">
    <name type="scientific">Candidatus Enterococcus clewellii</name>
    <dbReference type="NCBI Taxonomy" id="1834193"/>
    <lineage>
        <taxon>Bacteria</taxon>
        <taxon>Bacillati</taxon>
        <taxon>Bacillota</taxon>
        <taxon>Bacilli</taxon>
        <taxon>Lactobacillales</taxon>
        <taxon>Enterococcaceae</taxon>
        <taxon>Enterococcus</taxon>
    </lineage>
</organism>
<evidence type="ECO:0000313" key="4">
    <source>
        <dbReference type="Proteomes" id="UP000195141"/>
    </source>
</evidence>
<feature type="domain" description="Pyridoxamine 5'-phosphate oxidase N-terminal" evidence="1">
    <location>
        <begin position="43"/>
        <end position="153"/>
    </location>
</feature>
<dbReference type="InterPro" id="IPR011576">
    <property type="entry name" value="Pyridox_Oxase_N"/>
</dbReference>
<evidence type="ECO:0000313" key="2">
    <source>
        <dbReference type="EMBL" id="OTP18917.1"/>
    </source>
</evidence>
<dbReference type="EMBL" id="CP147247">
    <property type="protein sequence ID" value="WYJ88980.1"/>
    <property type="molecule type" value="Genomic_DNA"/>
</dbReference>
<evidence type="ECO:0000259" key="1">
    <source>
        <dbReference type="Pfam" id="PF01243"/>
    </source>
</evidence>
<evidence type="ECO:0000313" key="3">
    <source>
        <dbReference type="EMBL" id="WYJ88980.1"/>
    </source>
</evidence>
<proteinExistence type="predicted"/>
<reference evidence="3" key="2">
    <citation type="submission" date="2017-05" db="EMBL/GenBank/DDBJ databases">
        <authorList>
            <consortium name="The Broad Institute Genomics Platform"/>
            <consortium name="The Broad Institute Genomic Center for Infectious Diseases"/>
            <person name="Earl A."/>
            <person name="Manson A."/>
            <person name="Schwartman J."/>
            <person name="Gilmore M."/>
            <person name="Abouelleil A."/>
            <person name="Cao P."/>
            <person name="Chapman S."/>
            <person name="Cusick C."/>
            <person name="Shea T."/>
            <person name="Young S."/>
            <person name="Neafsey D."/>
            <person name="Nusbaum C."/>
            <person name="Birren B."/>
        </authorList>
    </citation>
    <scope>NUCLEOTIDE SEQUENCE</scope>
    <source>
        <strain evidence="3">9E7_DIV0242</strain>
    </source>
</reference>
<dbReference type="Pfam" id="PF01243">
    <property type="entry name" value="PNPOx_N"/>
    <property type="match status" value="1"/>
</dbReference>
<sequence>MKKNVIIALLSLILVFSVLINYTNGSDNQMKHEQMKIEDYLQFLNEEIHSTVFSTVDNDGKPMSRVIDIMLVKENKLYFLTATTKPFYIQLLEKPYVSITGMKGEDSMSSVSITVNGEVREVGTKYLDEIFDKNAYMNEIYETEESKKILRVFEVYKGTVSVFDLGTKPIYQNSFVINE</sequence>